<proteinExistence type="predicted"/>
<dbReference type="Pfam" id="PF14015">
    <property type="entry name" value="DUF4231"/>
    <property type="match status" value="1"/>
</dbReference>
<dbReference type="AlphaFoldDB" id="A0A4P8II98"/>
<dbReference type="InterPro" id="IPR025325">
    <property type="entry name" value="DUF4231"/>
</dbReference>
<keyword evidence="3" id="KW-1185">Reference proteome</keyword>
<evidence type="ECO:0000313" key="3">
    <source>
        <dbReference type="Proteomes" id="UP000298653"/>
    </source>
</evidence>
<evidence type="ECO:0000313" key="2">
    <source>
        <dbReference type="EMBL" id="QCP36771.1"/>
    </source>
</evidence>
<accession>A0A4P8II98</accession>
<protein>
    <submittedName>
        <fullName evidence="2">Uncharacterized protein</fullName>
    </submittedName>
</protein>
<feature type="region of interest" description="Disordered" evidence="1">
    <location>
        <begin position="72"/>
        <end position="93"/>
    </location>
</feature>
<dbReference type="KEGG" id="arf:AR1Y2_3317"/>
<evidence type="ECO:0000256" key="1">
    <source>
        <dbReference type="SAM" id="MobiDB-lite"/>
    </source>
</evidence>
<sequence length="93" mass="10673">MAVAVLSGLATIVGGFLALGKYHENWISRRRCVELLKAEGNKYINHVVPYNVKNRDNLFVLNMENIVLNENKTWTKGENGPQEEQREKKEDTE</sequence>
<dbReference type="EMBL" id="CP040058">
    <property type="protein sequence ID" value="QCP36771.1"/>
    <property type="molecule type" value="Genomic_DNA"/>
</dbReference>
<name>A0A4P8II98_9FIRM</name>
<dbReference type="NCBIfam" id="NF033634">
    <property type="entry name" value="SLATT_1"/>
    <property type="match status" value="1"/>
</dbReference>
<dbReference type="Proteomes" id="UP000298653">
    <property type="component" value="Chromosome"/>
</dbReference>
<reference evidence="2 3" key="1">
    <citation type="submission" date="2019-05" db="EMBL/GenBank/DDBJ databases">
        <title>Complete genome sequencing of Anaerostipes rhamnosivorans.</title>
        <authorList>
            <person name="Bui T.P.N."/>
            <person name="de Vos W.M."/>
        </authorList>
    </citation>
    <scope>NUCLEOTIDE SEQUENCE [LARGE SCALE GENOMIC DNA]</scope>
    <source>
        <strain evidence="2 3">1y2</strain>
    </source>
</reference>
<gene>
    <name evidence="2" type="ORF">AR1Y2_3317</name>
</gene>
<feature type="compositionally biased region" description="Basic and acidic residues" evidence="1">
    <location>
        <begin position="83"/>
        <end position="93"/>
    </location>
</feature>
<organism evidence="2 3">
    <name type="scientific">Anaerostipes rhamnosivorans</name>
    <dbReference type="NCBI Taxonomy" id="1229621"/>
    <lineage>
        <taxon>Bacteria</taxon>
        <taxon>Bacillati</taxon>
        <taxon>Bacillota</taxon>
        <taxon>Clostridia</taxon>
        <taxon>Lachnospirales</taxon>
        <taxon>Lachnospiraceae</taxon>
        <taxon>Anaerostipes</taxon>
    </lineage>
</organism>